<evidence type="ECO:0000259" key="3">
    <source>
        <dbReference type="PROSITE" id="PS51755"/>
    </source>
</evidence>
<sequence length="399" mass="43637">MGMIDVGEARFDSDSRVLRRLSGEEHTLRPQAAQVLVELARSSGKVVSKRDLMDAIWGDIAVTESSLTQCVADIRRALGDDDRRILQTHPKSGYRLVVPGGIAAAHEAAPVEPLDDEPIRFATSADGVRLAWTASGSGPPMLKAPSWISNIEMEAQSLIFSRFYRWLGERVRLIRFDQRGTSMSDRVEGVLSIDDMVEDMRAVADAAGVERFFLFGPSQGAAFAIAFARKYPERVIGIVGRGGFGRGWLVSGDEAEVRKYEGSKALILAGWNDPNPEYRRFFTARLIPDCGAAAAREFDEMQRRACDAAAILANLELMVGIDIEDLAGTVATPALLLHSRGDRSVAAEEGRRLAALMPNAEFVLLDDDNHIFLPGTAGFDQATRAIDRFLHRIGPAVLN</sequence>
<keyword evidence="1 2" id="KW-0238">DNA-binding</keyword>
<dbReference type="CDD" id="cd00383">
    <property type="entry name" value="trans_reg_C"/>
    <property type="match status" value="1"/>
</dbReference>
<evidence type="ECO:0000313" key="5">
    <source>
        <dbReference type="Proteomes" id="UP001166191"/>
    </source>
</evidence>
<organism evidence="4 5">
    <name type="scientific">Paracoccus marinaquae</name>
    <dbReference type="NCBI Taxonomy" id="2841926"/>
    <lineage>
        <taxon>Bacteria</taxon>
        <taxon>Pseudomonadati</taxon>
        <taxon>Pseudomonadota</taxon>
        <taxon>Alphaproteobacteria</taxon>
        <taxon>Rhodobacterales</taxon>
        <taxon>Paracoccaceae</taxon>
        <taxon>Paracoccus</taxon>
    </lineage>
</organism>
<dbReference type="Proteomes" id="UP001166191">
    <property type="component" value="Unassembled WGS sequence"/>
</dbReference>
<dbReference type="RefSeq" id="WP_216031238.1">
    <property type="nucleotide sequence ID" value="NZ_JAHKNG010000001.1"/>
</dbReference>
<gene>
    <name evidence="4" type="ORF">KNW02_00220</name>
</gene>
<dbReference type="PROSITE" id="PS51755">
    <property type="entry name" value="OMPR_PHOB"/>
    <property type="match status" value="1"/>
</dbReference>
<proteinExistence type="predicted"/>
<dbReference type="EMBL" id="JAHKNG010000001">
    <property type="protein sequence ID" value="MBU3028538.1"/>
    <property type="molecule type" value="Genomic_DNA"/>
</dbReference>
<evidence type="ECO:0000256" key="2">
    <source>
        <dbReference type="PROSITE-ProRule" id="PRU01091"/>
    </source>
</evidence>
<dbReference type="InterPro" id="IPR001867">
    <property type="entry name" value="OmpR/PhoB-type_DNA-bd"/>
</dbReference>
<keyword evidence="4" id="KW-0378">Hydrolase</keyword>
<dbReference type="PANTHER" id="PTHR43433">
    <property type="entry name" value="HYDROLASE, ALPHA/BETA FOLD FAMILY PROTEIN"/>
    <property type="match status" value="1"/>
</dbReference>
<dbReference type="InterPro" id="IPR050471">
    <property type="entry name" value="AB_hydrolase"/>
</dbReference>
<dbReference type="InterPro" id="IPR022742">
    <property type="entry name" value="Hydrolase_4"/>
</dbReference>
<evidence type="ECO:0000313" key="4">
    <source>
        <dbReference type="EMBL" id="MBU3028538.1"/>
    </source>
</evidence>
<protein>
    <submittedName>
        <fullName evidence="4">Alpha/beta hydrolase</fullName>
    </submittedName>
</protein>
<feature type="DNA-binding region" description="OmpR/PhoB-type" evidence="2">
    <location>
        <begin position="1"/>
        <end position="98"/>
    </location>
</feature>
<accession>A0ABS6AD63</accession>
<dbReference type="SMART" id="SM00862">
    <property type="entry name" value="Trans_reg_C"/>
    <property type="match status" value="1"/>
</dbReference>
<evidence type="ECO:0000256" key="1">
    <source>
        <dbReference type="ARBA" id="ARBA00023125"/>
    </source>
</evidence>
<dbReference type="PANTHER" id="PTHR43433:SF8">
    <property type="entry name" value="BIFUNCTIONAL LIPASE_ADENYLATE CYCLASE LIPJ"/>
    <property type="match status" value="1"/>
</dbReference>
<dbReference type="GO" id="GO:0016787">
    <property type="term" value="F:hydrolase activity"/>
    <property type="evidence" value="ECO:0007669"/>
    <property type="project" value="UniProtKB-KW"/>
</dbReference>
<reference evidence="4" key="1">
    <citation type="submission" date="2021-06" db="EMBL/GenBank/DDBJ databases">
        <title>Paracoccus bacterium XHP0099 sp. nov., isolated from the surface waters of the Yellow Sea.</title>
        <authorList>
            <person name="Xue H."/>
            <person name="Zhang D."/>
        </authorList>
    </citation>
    <scope>NUCLEOTIDE SEQUENCE</scope>
    <source>
        <strain evidence="4">XHP0099</strain>
    </source>
</reference>
<keyword evidence="5" id="KW-1185">Reference proteome</keyword>
<dbReference type="Pfam" id="PF00486">
    <property type="entry name" value="Trans_reg_C"/>
    <property type="match status" value="1"/>
</dbReference>
<dbReference type="Pfam" id="PF12146">
    <property type="entry name" value="Hydrolase_4"/>
    <property type="match status" value="1"/>
</dbReference>
<comment type="caution">
    <text evidence="4">The sequence shown here is derived from an EMBL/GenBank/DDBJ whole genome shotgun (WGS) entry which is preliminary data.</text>
</comment>
<name>A0ABS6AD63_9RHOB</name>
<feature type="domain" description="OmpR/PhoB-type" evidence="3">
    <location>
        <begin position="1"/>
        <end position="98"/>
    </location>
</feature>